<gene>
    <name evidence="6" type="ORF">IN07_11895</name>
</gene>
<dbReference type="InterPro" id="IPR002104">
    <property type="entry name" value="Integrase_catalytic"/>
</dbReference>
<dbReference type="Gene3D" id="1.10.443.10">
    <property type="entry name" value="Intergrase catalytic core"/>
    <property type="match status" value="1"/>
</dbReference>
<keyword evidence="3" id="KW-0233">DNA recombination</keyword>
<dbReference type="EMBL" id="JPMX01000047">
    <property type="protein sequence ID" value="KGH46536.1"/>
    <property type="molecule type" value="Genomic_DNA"/>
</dbReference>
<dbReference type="InterPro" id="IPR013762">
    <property type="entry name" value="Integrase-like_cat_sf"/>
</dbReference>
<proteinExistence type="inferred from homology"/>
<evidence type="ECO:0000259" key="5">
    <source>
        <dbReference type="PROSITE" id="PS51898"/>
    </source>
</evidence>
<evidence type="ECO:0000256" key="4">
    <source>
        <dbReference type="SAM" id="MobiDB-lite"/>
    </source>
</evidence>
<dbReference type="GO" id="GO:0003677">
    <property type="term" value="F:DNA binding"/>
    <property type="evidence" value="ECO:0007669"/>
    <property type="project" value="UniProtKB-KW"/>
</dbReference>
<organism evidence="6 7">
    <name type="scientific">Modestobacter caceresii</name>
    <dbReference type="NCBI Taxonomy" id="1522368"/>
    <lineage>
        <taxon>Bacteria</taxon>
        <taxon>Bacillati</taxon>
        <taxon>Actinomycetota</taxon>
        <taxon>Actinomycetes</taxon>
        <taxon>Geodermatophilales</taxon>
        <taxon>Geodermatophilaceae</taxon>
        <taxon>Modestobacter</taxon>
    </lineage>
</organism>
<dbReference type="STRING" id="1522368.IN07_11895"/>
<feature type="region of interest" description="Disordered" evidence="4">
    <location>
        <begin position="410"/>
        <end position="435"/>
    </location>
</feature>
<reference evidence="6 7" key="1">
    <citation type="submission" date="2014-07" db="EMBL/GenBank/DDBJ databases">
        <title>Biosystematic studies on Modestobacter strains isolated from extreme hyper-arid desert soil and from historic building.</title>
        <authorList>
            <person name="Bukarasam K."/>
            <person name="Bull A."/>
            <person name="Girard G."/>
            <person name="van Wezel G."/>
            <person name="Goodfellow M."/>
        </authorList>
    </citation>
    <scope>NUCLEOTIDE SEQUENCE [LARGE SCALE GENOMIC DNA]</scope>
    <source>
        <strain evidence="6 7">KNN45-2b</strain>
    </source>
</reference>
<dbReference type="Gene3D" id="1.10.150.130">
    <property type="match status" value="1"/>
</dbReference>
<dbReference type="AlphaFoldDB" id="A0A098Y9V3"/>
<dbReference type="GO" id="GO:0006310">
    <property type="term" value="P:DNA recombination"/>
    <property type="evidence" value="ECO:0007669"/>
    <property type="project" value="UniProtKB-KW"/>
</dbReference>
<dbReference type="GO" id="GO:0015074">
    <property type="term" value="P:DNA integration"/>
    <property type="evidence" value="ECO:0007669"/>
    <property type="project" value="InterPro"/>
</dbReference>
<evidence type="ECO:0000313" key="7">
    <source>
        <dbReference type="Proteomes" id="UP000029713"/>
    </source>
</evidence>
<dbReference type="PROSITE" id="PS51898">
    <property type="entry name" value="TYR_RECOMBINASE"/>
    <property type="match status" value="1"/>
</dbReference>
<dbReference type="PANTHER" id="PTHR30349:SF41">
    <property type="entry name" value="INTEGRASE_RECOMBINASE PROTEIN MJ0367-RELATED"/>
    <property type="match status" value="1"/>
</dbReference>
<comment type="similarity">
    <text evidence="1">Belongs to the 'phage' integrase family.</text>
</comment>
<keyword evidence="7" id="KW-1185">Reference proteome</keyword>
<feature type="domain" description="Tyr recombinase" evidence="5">
    <location>
        <begin position="170"/>
        <end position="379"/>
    </location>
</feature>
<name>A0A098Y9V3_9ACTN</name>
<evidence type="ECO:0000256" key="2">
    <source>
        <dbReference type="ARBA" id="ARBA00023125"/>
    </source>
</evidence>
<dbReference type="PANTHER" id="PTHR30349">
    <property type="entry name" value="PHAGE INTEGRASE-RELATED"/>
    <property type="match status" value="1"/>
</dbReference>
<dbReference type="InterPro" id="IPR050090">
    <property type="entry name" value="Tyrosine_recombinase_XerCD"/>
</dbReference>
<evidence type="ECO:0000313" key="6">
    <source>
        <dbReference type="EMBL" id="KGH46536.1"/>
    </source>
</evidence>
<dbReference type="InterPro" id="IPR010998">
    <property type="entry name" value="Integrase_recombinase_N"/>
</dbReference>
<keyword evidence="2" id="KW-0238">DNA-binding</keyword>
<accession>A0A098Y9V3</accession>
<protein>
    <recommendedName>
        <fullName evidence="5">Tyr recombinase domain-containing protein</fullName>
    </recommendedName>
</protein>
<dbReference type="Pfam" id="PF00589">
    <property type="entry name" value="Phage_integrase"/>
    <property type="match status" value="1"/>
</dbReference>
<evidence type="ECO:0000256" key="1">
    <source>
        <dbReference type="ARBA" id="ARBA00008857"/>
    </source>
</evidence>
<dbReference type="SUPFAM" id="SSF56349">
    <property type="entry name" value="DNA breaking-rejoining enzymes"/>
    <property type="match status" value="1"/>
</dbReference>
<dbReference type="InterPro" id="IPR011010">
    <property type="entry name" value="DNA_brk_join_enz"/>
</dbReference>
<dbReference type="Proteomes" id="UP000029713">
    <property type="component" value="Unassembled WGS sequence"/>
</dbReference>
<comment type="caution">
    <text evidence="6">The sequence shown here is derived from an EMBL/GenBank/DDBJ whole genome shotgun (WGS) entry which is preliminary data.</text>
</comment>
<evidence type="ECO:0000256" key="3">
    <source>
        <dbReference type="ARBA" id="ARBA00023172"/>
    </source>
</evidence>
<sequence>MRGQQVVFRPTLYESREDAVAALDRYLEETDDTRGKRAQGERLLAAEVTRYINERVLYDDLSESGESDLRDLARNVIGPSEVGIGHYRLVDLAEDDKLVKTWMSNLKKVPAQPSAGREGRPRQGASRRIKALRLARAATREAVKKGWIAEDPFDDVRAVKKGTTASSVRKAKFFFTPAEIVALCVAAPTEKDRLMLEVHIWAGLRPGEVRAMDGITVLTEEPKLYVEYTLNEKGASGAKQGPVKNRKSRLVTIPKPLWQRLLAWSEAQGRRPGQPLFPSATGGWWLYGVWSRYSWQPTLATAANALPTLNGDPTTHVKGRRLAPTPYAARATYISMLQAAGVSHRRVQAQVGHEGGSMVTDIYSMSEEDGVVEWREARKVRAKGWGLQKTLTAMYNAIWEAYGPDGGRDSLASDVVPASASYQSARDEATEEQAA</sequence>